<evidence type="ECO:0000313" key="6">
    <source>
        <dbReference type="Proteomes" id="UP000061457"/>
    </source>
</evidence>
<reference evidence="5 6" key="1">
    <citation type="submission" date="2015-11" db="EMBL/GenBank/DDBJ databases">
        <authorList>
            <person name="Zhang Y."/>
            <person name="Guo Z."/>
        </authorList>
    </citation>
    <scope>NUCLEOTIDE SEQUENCE [LARGE SCALE GENOMIC DNA]</scope>
    <source>
        <strain evidence="5 6">KCTC 12086</strain>
    </source>
</reference>
<dbReference type="Pfam" id="PF12833">
    <property type="entry name" value="HTH_18"/>
    <property type="match status" value="1"/>
</dbReference>
<dbReference type="SMART" id="SM00871">
    <property type="entry name" value="AraC_E_bind"/>
    <property type="match status" value="1"/>
</dbReference>
<accession>A0A0S2K762</accession>
<dbReference type="Gene3D" id="1.10.10.60">
    <property type="entry name" value="Homeodomain-like"/>
    <property type="match status" value="2"/>
</dbReference>
<dbReference type="PROSITE" id="PS00041">
    <property type="entry name" value="HTH_ARAC_FAMILY_1"/>
    <property type="match status" value="1"/>
</dbReference>
<dbReference type="SMART" id="SM00342">
    <property type="entry name" value="HTH_ARAC"/>
    <property type="match status" value="1"/>
</dbReference>
<dbReference type="EMBL" id="CP013188">
    <property type="protein sequence ID" value="ALO44024.1"/>
    <property type="molecule type" value="Genomic_DNA"/>
</dbReference>
<keyword evidence="1" id="KW-0805">Transcription regulation</keyword>
<dbReference type="KEGG" id="pphe:PP2015_3550"/>
<feature type="domain" description="HTH araC/xylS-type" evidence="4">
    <location>
        <begin position="20"/>
        <end position="118"/>
    </location>
</feature>
<evidence type="ECO:0000256" key="2">
    <source>
        <dbReference type="ARBA" id="ARBA00023125"/>
    </source>
</evidence>
<evidence type="ECO:0000313" key="5">
    <source>
        <dbReference type="EMBL" id="ALO44024.1"/>
    </source>
</evidence>
<dbReference type="InterPro" id="IPR009057">
    <property type="entry name" value="Homeodomain-like_sf"/>
</dbReference>
<organism evidence="5 6">
    <name type="scientific">Pseudoalteromonas phenolica</name>
    <dbReference type="NCBI Taxonomy" id="161398"/>
    <lineage>
        <taxon>Bacteria</taxon>
        <taxon>Pseudomonadati</taxon>
        <taxon>Pseudomonadota</taxon>
        <taxon>Gammaproteobacteria</taxon>
        <taxon>Alteromonadales</taxon>
        <taxon>Pseudoalteromonadaceae</taxon>
        <taxon>Pseudoalteromonas</taxon>
    </lineage>
</organism>
<keyword evidence="3" id="KW-0804">Transcription</keyword>
<dbReference type="InterPro" id="IPR050959">
    <property type="entry name" value="MarA-like"/>
</dbReference>
<dbReference type="GO" id="GO:0043565">
    <property type="term" value="F:sequence-specific DNA binding"/>
    <property type="evidence" value="ECO:0007669"/>
    <property type="project" value="InterPro"/>
</dbReference>
<dbReference type="InterPro" id="IPR018060">
    <property type="entry name" value="HTH_AraC"/>
</dbReference>
<keyword evidence="6" id="KW-1185">Reference proteome</keyword>
<dbReference type="InterPro" id="IPR018062">
    <property type="entry name" value="HTH_AraC-typ_CS"/>
</dbReference>
<dbReference type="PANTHER" id="PTHR47504">
    <property type="entry name" value="RIGHT ORIGIN-BINDING PROTEIN"/>
    <property type="match status" value="1"/>
</dbReference>
<protein>
    <submittedName>
        <fullName evidence="5">AraC family transcriptional regulator</fullName>
    </submittedName>
</protein>
<keyword evidence="2" id="KW-0238">DNA-binding</keyword>
<gene>
    <name evidence="5" type="ORF">PP2015_3550</name>
</gene>
<dbReference type="InterPro" id="IPR011256">
    <property type="entry name" value="Reg_factor_effector_dom_sf"/>
</dbReference>
<evidence type="ECO:0000259" key="4">
    <source>
        <dbReference type="PROSITE" id="PS01124"/>
    </source>
</evidence>
<dbReference type="InterPro" id="IPR010499">
    <property type="entry name" value="AraC_E-bd"/>
</dbReference>
<dbReference type="Proteomes" id="UP000061457">
    <property type="component" value="Chromosome II"/>
</dbReference>
<dbReference type="STRING" id="161398.PP2015_3550"/>
<dbReference type="InterPro" id="IPR029442">
    <property type="entry name" value="GyrI-like"/>
</dbReference>
<dbReference type="SUPFAM" id="SSF46689">
    <property type="entry name" value="Homeodomain-like"/>
    <property type="match status" value="2"/>
</dbReference>
<dbReference type="SUPFAM" id="SSF55136">
    <property type="entry name" value="Probable bacterial effector-binding domain"/>
    <property type="match status" value="1"/>
</dbReference>
<name>A0A0S2K762_9GAMM</name>
<evidence type="ECO:0000256" key="1">
    <source>
        <dbReference type="ARBA" id="ARBA00023015"/>
    </source>
</evidence>
<proteinExistence type="predicted"/>
<dbReference type="PRINTS" id="PR00032">
    <property type="entry name" value="HTHARAC"/>
</dbReference>
<dbReference type="Pfam" id="PF06445">
    <property type="entry name" value="GyrI-like"/>
    <property type="match status" value="1"/>
</dbReference>
<dbReference type="GO" id="GO:0003700">
    <property type="term" value="F:DNA-binding transcription factor activity"/>
    <property type="evidence" value="ECO:0007669"/>
    <property type="project" value="InterPro"/>
</dbReference>
<dbReference type="InterPro" id="IPR020449">
    <property type="entry name" value="Tscrpt_reg_AraC-type_HTH"/>
</dbReference>
<evidence type="ECO:0000256" key="3">
    <source>
        <dbReference type="ARBA" id="ARBA00023163"/>
    </source>
</evidence>
<dbReference type="Gene3D" id="3.20.80.10">
    <property type="entry name" value="Regulatory factor, effector binding domain"/>
    <property type="match status" value="1"/>
</dbReference>
<dbReference type="AlphaFoldDB" id="A0A0S2K762"/>
<sequence>MSSTRVILRTKEDSGMERFFKSIDYIEQHLDRKISVHEIAAASHYSTYHYSRIFKALVGDTPKEYLRKRRLTLAAKRLLTEDVGILELALECQFDSQEAFTRAFKALFDMTPAQYRKINEPFRLLYRKPFSESDLDHLQNSVSMEPEIINQPAMKIVGIANEYEDGDLSLPKLWSGFRPYRDSIPNRVGDHWFGIYENYQEDEDTTRFVYICSAEVENFENVPDGLITREIEAQTYARFTHQGPIAKIEETLRYIWGSWLPKSNYEYTDKPDFELLPGGFNDEDPENKVYLNIPIKLKA</sequence>
<dbReference type="PATRIC" id="fig|161398.10.peg.3619"/>
<dbReference type="PROSITE" id="PS01124">
    <property type="entry name" value="HTH_ARAC_FAMILY_2"/>
    <property type="match status" value="1"/>
</dbReference>
<dbReference type="PANTHER" id="PTHR47504:SF5">
    <property type="entry name" value="RIGHT ORIGIN-BINDING PROTEIN"/>
    <property type="match status" value="1"/>
</dbReference>